<reference evidence="2 3" key="1">
    <citation type="submission" date="2020-03" db="EMBL/GenBank/DDBJ databases">
        <title>Propioniciclava sp. nov., isolated from Hydrophilus acuminatus.</title>
        <authorList>
            <person name="Hyun D.-W."/>
            <person name="Bae J.-W."/>
        </authorList>
    </citation>
    <scope>NUCLEOTIDE SEQUENCE [LARGE SCALE GENOMIC DNA]</scope>
    <source>
        <strain evidence="2 3">HDW11</strain>
    </source>
</reference>
<keyword evidence="1" id="KW-1133">Transmembrane helix</keyword>
<dbReference type="KEGG" id="prv:G7070_05535"/>
<dbReference type="AlphaFoldDB" id="A0A6G7Y4U2"/>
<organism evidence="2 3">
    <name type="scientific">Propioniciclava coleopterorum</name>
    <dbReference type="NCBI Taxonomy" id="2714937"/>
    <lineage>
        <taxon>Bacteria</taxon>
        <taxon>Bacillati</taxon>
        <taxon>Actinomycetota</taxon>
        <taxon>Actinomycetes</taxon>
        <taxon>Propionibacteriales</taxon>
        <taxon>Propionibacteriaceae</taxon>
        <taxon>Propioniciclava</taxon>
    </lineage>
</organism>
<keyword evidence="1" id="KW-0472">Membrane</keyword>
<keyword evidence="1" id="KW-0812">Transmembrane</keyword>
<dbReference type="RefSeq" id="WP_166232618.1">
    <property type="nucleotide sequence ID" value="NZ_CP049865.1"/>
</dbReference>
<protein>
    <submittedName>
        <fullName evidence="2">Uncharacterized protein</fullName>
    </submittedName>
</protein>
<proteinExistence type="predicted"/>
<gene>
    <name evidence="2" type="ORF">G7070_05535</name>
</gene>
<accession>A0A6G7Y4U2</accession>
<evidence type="ECO:0000313" key="3">
    <source>
        <dbReference type="Proteomes" id="UP000501058"/>
    </source>
</evidence>
<keyword evidence="3" id="KW-1185">Reference proteome</keyword>
<feature type="transmembrane region" description="Helical" evidence="1">
    <location>
        <begin position="12"/>
        <end position="34"/>
    </location>
</feature>
<sequence length="156" mass="17473">MRAPGPSLLFTIGAGGALWEAWVALAVAVVLFFVQPWRAWNRGRAAVLETYPRHPDPGFRWWRGVTVAWLIAATASHTMRRGDLTGFFWWVCLVVLAGMAAWFASLPEISQQGPKAEEQEFAGWLHRGSGRRAEIEAWRDRAGAPESFGPLPWEDD</sequence>
<dbReference type="Proteomes" id="UP000501058">
    <property type="component" value="Chromosome"/>
</dbReference>
<name>A0A6G7Y4U2_9ACTN</name>
<dbReference type="EMBL" id="CP049865">
    <property type="protein sequence ID" value="QIK71835.1"/>
    <property type="molecule type" value="Genomic_DNA"/>
</dbReference>
<evidence type="ECO:0000256" key="1">
    <source>
        <dbReference type="SAM" id="Phobius"/>
    </source>
</evidence>
<evidence type="ECO:0000313" key="2">
    <source>
        <dbReference type="EMBL" id="QIK71835.1"/>
    </source>
</evidence>
<feature type="transmembrane region" description="Helical" evidence="1">
    <location>
        <begin position="87"/>
        <end position="105"/>
    </location>
</feature>